<keyword evidence="1" id="KW-1133">Transmembrane helix</keyword>
<dbReference type="PANTHER" id="PTHR40106">
    <property type="entry name" value="INNER MEMBRANE PROTEIN RCLC"/>
    <property type="match status" value="1"/>
</dbReference>
<dbReference type="PANTHER" id="PTHR40106:SF1">
    <property type="entry name" value="INNER MEMBRANE PROTEIN RCLC"/>
    <property type="match status" value="1"/>
</dbReference>
<dbReference type="InterPro" id="IPR007339">
    <property type="entry name" value="RclC-like"/>
</dbReference>
<proteinExistence type="predicted"/>
<name>A0AAJ1TYM0_9HYPH</name>
<organism evidence="2 3">
    <name type="scientific">Methylobacterium brachiatum</name>
    <dbReference type="NCBI Taxonomy" id="269660"/>
    <lineage>
        <taxon>Bacteria</taxon>
        <taxon>Pseudomonadati</taxon>
        <taxon>Pseudomonadota</taxon>
        <taxon>Alphaproteobacteria</taxon>
        <taxon>Hyphomicrobiales</taxon>
        <taxon>Methylobacteriaceae</taxon>
        <taxon>Methylobacterium</taxon>
    </lineage>
</organism>
<protein>
    <submittedName>
        <fullName evidence="2">Membrane protein YkgB</fullName>
    </submittedName>
</protein>
<feature type="transmembrane region" description="Helical" evidence="1">
    <location>
        <begin position="94"/>
        <end position="112"/>
    </location>
</feature>
<dbReference type="GO" id="GO:1901530">
    <property type="term" value="P:response to hypochlorite"/>
    <property type="evidence" value="ECO:0007669"/>
    <property type="project" value="TreeGrafter"/>
</dbReference>
<evidence type="ECO:0000313" key="2">
    <source>
        <dbReference type="EMBL" id="MDQ0544878.1"/>
    </source>
</evidence>
<dbReference type="InterPro" id="IPR053532">
    <property type="entry name" value="RCS_Resistance"/>
</dbReference>
<keyword evidence="1" id="KW-0812">Transmembrane</keyword>
<dbReference type="Proteomes" id="UP001223420">
    <property type="component" value="Unassembled WGS sequence"/>
</dbReference>
<dbReference type="AlphaFoldDB" id="A0AAJ1TYM0"/>
<dbReference type="EMBL" id="JAUSWL010000006">
    <property type="protein sequence ID" value="MDQ0544878.1"/>
    <property type="molecule type" value="Genomic_DNA"/>
</dbReference>
<dbReference type="RefSeq" id="WP_230365458.1">
    <property type="nucleotide sequence ID" value="NZ_JAJALK010000002.1"/>
</dbReference>
<evidence type="ECO:0000313" key="3">
    <source>
        <dbReference type="Proteomes" id="UP001223420"/>
    </source>
</evidence>
<dbReference type="GO" id="GO:0005886">
    <property type="term" value="C:plasma membrane"/>
    <property type="evidence" value="ECO:0007669"/>
    <property type="project" value="TreeGrafter"/>
</dbReference>
<feature type="transmembrane region" description="Helical" evidence="1">
    <location>
        <begin position="119"/>
        <end position="139"/>
    </location>
</feature>
<comment type="caution">
    <text evidence="2">The sequence shown here is derived from an EMBL/GenBank/DDBJ whole genome shotgun (WGS) entry which is preliminary data.</text>
</comment>
<sequence length="215" mass="23076">MNTHIRQVLGLVSGPGSNRIGLQAMRLAIAVIFLWIGALKFVPYEADSITPFVANSPVMSFFYAHPDQYAQHLTHEGELKLAERTWQAANHTYAFSRGLGTVELLIGVLVLVGMVSRRLGLAGAVLAFLTPVVTLSFLVTTPEAWVSALGDAQHGFPYLSGAGRLVLKDVTLMAGAWLVLADSVRAVLDHDARRLPAAAGFSLARKAASRSLRAS</sequence>
<gene>
    <name evidence="2" type="ORF">QO001_003814</name>
</gene>
<feature type="transmembrane region" description="Helical" evidence="1">
    <location>
        <begin position="20"/>
        <end position="38"/>
    </location>
</feature>
<evidence type="ECO:0000256" key="1">
    <source>
        <dbReference type="SAM" id="Phobius"/>
    </source>
</evidence>
<reference evidence="2" key="1">
    <citation type="submission" date="2023-07" db="EMBL/GenBank/DDBJ databases">
        <title>Genomic Encyclopedia of Type Strains, Phase IV (KMG-IV): sequencing the most valuable type-strain genomes for metagenomic binning, comparative biology and taxonomic classification.</title>
        <authorList>
            <person name="Goeker M."/>
        </authorList>
    </citation>
    <scope>NUCLEOTIDE SEQUENCE</scope>
    <source>
        <strain evidence="2">DSM 19569</strain>
    </source>
</reference>
<dbReference type="NCBIfam" id="NF040476">
    <property type="entry name" value="chlor_memb_RclC"/>
    <property type="match status" value="1"/>
</dbReference>
<dbReference type="Pfam" id="PF04224">
    <property type="entry name" value="DUF417"/>
    <property type="match status" value="1"/>
</dbReference>
<accession>A0AAJ1TYM0</accession>
<keyword evidence="1" id="KW-0472">Membrane</keyword>